<accession>A0ABS8TKY1</accession>
<feature type="repeat" description="PPR" evidence="2">
    <location>
        <begin position="267"/>
        <end position="301"/>
    </location>
</feature>
<evidence type="ECO:0000313" key="3">
    <source>
        <dbReference type="EMBL" id="MCD7471576.1"/>
    </source>
</evidence>
<dbReference type="Pfam" id="PF20431">
    <property type="entry name" value="E_motif"/>
    <property type="match status" value="1"/>
</dbReference>
<organism evidence="3 4">
    <name type="scientific">Datura stramonium</name>
    <name type="common">Jimsonweed</name>
    <name type="synonym">Common thornapple</name>
    <dbReference type="NCBI Taxonomy" id="4076"/>
    <lineage>
        <taxon>Eukaryota</taxon>
        <taxon>Viridiplantae</taxon>
        <taxon>Streptophyta</taxon>
        <taxon>Embryophyta</taxon>
        <taxon>Tracheophyta</taxon>
        <taxon>Spermatophyta</taxon>
        <taxon>Magnoliopsida</taxon>
        <taxon>eudicotyledons</taxon>
        <taxon>Gunneridae</taxon>
        <taxon>Pentapetalae</taxon>
        <taxon>asterids</taxon>
        <taxon>lamiids</taxon>
        <taxon>Solanales</taxon>
        <taxon>Solanaceae</taxon>
        <taxon>Solanoideae</taxon>
        <taxon>Datureae</taxon>
        <taxon>Datura</taxon>
    </lineage>
</organism>
<dbReference type="Proteomes" id="UP000823775">
    <property type="component" value="Unassembled WGS sequence"/>
</dbReference>
<feature type="repeat" description="PPR" evidence="2">
    <location>
        <begin position="65"/>
        <end position="99"/>
    </location>
</feature>
<evidence type="ECO:0008006" key="5">
    <source>
        <dbReference type="Google" id="ProtNLM"/>
    </source>
</evidence>
<evidence type="ECO:0000256" key="2">
    <source>
        <dbReference type="PROSITE-ProRule" id="PRU00708"/>
    </source>
</evidence>
<dbReference type="PANTHER" id="PTHR47926:SF411">
    <property type="entry name" value="PENTATRICOPEPTIDE REPEAT-CONTAINING PROTEIN"/>
    <property type="match status" value="1"/>
</dbReference>
<dbReference type="InterPro" id="IPR046960">
    <property type="entry name" value="PPR_At4g14850-like_plant"/>
</dbReference>
<dbReference type="Gene3D" id="1.25.40.10">
    <property type="entry name" value="Tetratricopeptide repeat domain"/>
    <property type="match status" value="3"/>
</dbReference>
<gene>
    <name evidence="3" type="ORF">HAX54_012075</name>
</gene>
<evidence type="ECO:0000256" key="1">
    <source>
        <dbReference type="ARBA" id="ARBA00022737"/>
    </source>
</evidence>
<keyword evidence="4" id="KW-1185">Reference proteome</keyword>
<dbReference type="InterPro" id="IPR011990">
    <property type="entry name" value="TPR-like_helical_dom_sf"/>
</dbReference>
<dbReference type="InterPro" id="IPR046848">
    <property type="entry name" value="E_motif"/>
</dbReference>
<feature type="repeat" description="PPR" evidence="2">
    <location>
        <begin position="166"/>
        <end position="200"/>
    </location>
</feature>
<keyword evidence="1" id="KW-0677">Repeat</keyword>
<dbReference type="InterPro" id="IPR002885">
    <property type="entry name" value="PPR_rpt"/>
</dbReference>
<reference evidence="3 4" key="1">
    <citation type="journal article" date="2021" name="BMC Genomics">
        <title>Datura genome reveals duplications of psychoactive alkaloid biosynthetic genes and high mutation rate following tissue culture.</title>
        <authorList>
            <person name="Rajewski A."/>
            <person name="Carter-House D."/>
            <person name="Stajich J."/>
            <person name="Litt A."/>
        </authorList>
    </citation>
    <scope>NUCLEOTIDE SEQUENCE [LARGE SCALE GENOMIC DNA]</scope>
    <source>
        <strain evidence="3">AR-01</strain>
    </source>
</reference>
<protein>
    <recommendedName>
        <fullName evidence="5">Pentatricopeptide repeat-containing protein</fullName>
    </recommendedName>
</protein>
<dbReference type="EMBL" id="JACEIK010001699">
    <property type="protein sequence ID" value="MCD7471576.1"/>
    <property type="molecule type" value="Genomic_DNA"/>
</dbReference>
<name>A0ABS8TKY1_DATST</name>
<evidence type="ECO:0000313" key="4">
    <source>
        <dbReference type="Proteomes" id="UP000823775"/>
    </source>
</evidence>
<dbReference type="PROSITE" id="PS51375">
    <property type="entry name" value="PPR"/>
    <property type="match status" value="3"/>
</dbReference>
<proteinExistence type="predicted"/>
<dbReference type="Pfam" id="PF01535">
    <property type="entry name" value="PPR"/>
    <property type="match status" value="2"/>
</dbReference>
<dbReference type="PANTHER" id="PTHR47926">
    <property type="entry name" value="PENTATRICOPEPTIDE REPEAT-CONTAINING PROTEIN"/>
    <property type="match status" value="1"/>
</dbReference>
<sequence>MISHQIEALFQRSKTTIHLLQLHSLIIKTALHHDEYRLSQFISLSSSISLQFSRTVFDNSPITPPVFAWNTMIRAYSKSSTEVESVKLLNQLRKIGLKPDKFTFPVVLKACGHCLMIGTGGSLHSMALRSGFSSDIHVNNTLLRMYAGFGAISFARLVFDEMLERDIVSWSSMMAAYVHCNLPSDALLLFQYMKLANEKPNSVTLVSLLGACIRILNIRLGKCIHSHIVTSGIELHVELETALLGMYAKCGHIQQAFRIFNSMGEKTLQTWTVMISGLADHGHGEEAVSLFTKMEEAGFRPDSLSFSAILYACSHIGLVDVGRKYFEKMVSIYNIRPTMEHYGCMVDMFGRAGELEEAYDIIRSMPIEANSVILRSFINACKHHGHIPCTEENIRDILLKIEPALGSNYVLASSLSFLFGYCSDANSLRSAMKAKGIKKFPGRSWLQSLGSSSEESS</sequence>
<comment type="caution">
    <text evidence="3">The sequence shown here is derived from an EMBL/GenBank/DDBJ whole genome shotgun (WGS) entry which is preliminary data.</text>
</comment>
<dbReference type="NCBIfam" id="TIGR00756">
    <property type="entry name" value="PPR"/>
    <property type="match status" value="3"/>
</dbReference>
<dbReference type="Pfam" id="PF13041">
    <property type="entry name" value="PPR_2"/>
    <property type="match status" value="3"/>
</dbReference>